<evidence type="ECO:0000313" key="3">
    <source>
        <dbReference type="Proteomes" id="UP000194139"/>
    </source>
</evidence>
<dbReference type="EMBL" id="CP021109">
    <property type="protein sequence ID" value="ARP85408.1"/>
    <property type="molecule type" value="Genomic_DNA"/>
</dbReference>
<accession>A0A1W6YWK9</accession>
<sequence length="69" mass="7360">MEGPDRLEGLHGRRDAGTAACAPIGRRRIGRDVPVGAAARPRLGEGLAGGNARRRGESSITERIMKRRA</sequence>
<name>A0A1W6YWK9_9BORD</name>
<organism evidence="2 3">
    <name type="scientific">Bordetella genomosp. 9</name>
    <dbReference type="NCBI Taxonomy" id="1416803"/>
    <lineage>
        <taxon>Bacteria</taxon>
        <taxon>Pseudomonadati</taxon>
        <taxon>Pseudomonadota</taxon>
        <taxon>Betaproteobacteria</taxon>
        <taxon>Burkholderiales</taxon>
        <taxon>Alcaligenaceae</taxon>
        <taxon>Bordetella</taxon>
    </lineage>
</organism>
<proteinExistence type="predicted"/>
<gene>
    <name evidence="2" type="ORF">CAL13_03635</name>
</gene>
<evidence type="ECO:0000313" key="2">
    <source>
        <dbReference type="EMBL" id="ARP85408.1"/>
    </source>
</evidence>
<evidence type="ECO:0000256" key="1">
    <source>
        <dbReference type="SAM" id="MobiDB-lite"/>
    </source>
</evidence>
<dbReference type="AlphaFoldDB" id="A0A1W6YWK9"/>
<reference evidence="2 3" key="1">
    <citation type="submission" date="2017-05" db="EMBL/GenBank/DDBJ databases">
        <title>Complete and WGS of Bordetella genogroups.</title>
        <authorList>
            <person name="Spilker T."/>
            <person name="LiPuma J."/>
        </authorList>
    </citation>
    <scope>NUCLEOTIDE SEQUENCE [LARGE SCALE GENOMIC DNA]</scope>
    <source>
        <strain evidence="2 3">AU17164</strain>
    </source>
</reference>
<feature type="region of interest" description="Disordered" evidence="1">
    <location>
        <begin position="44"/>
        <end position="69"/>
    </location>
</feature>
<keyword evidence="3" id="KW-1185">Reference proteome</keyword>
<dbReference type="Proteomes" id="UP000194139">
    <property type="component" value="Chromosome"/>
</dbReference>
<protein>
    <submittedName>
        <fullName evidence="2">Uncharacterized protein</fullName>
    </submittedName>
</protein>